<comment type="similarity">
    <text evidence="1">Belongs to the outer membrane porin (Opr) (TC 1.B.25) family.</text>
</comment>
<dbReference type="AlphaFoldDB" id="A0A7W4WBG2"/>
<dbReference type="InterPro" id="IPR023614">
    <property type="entry name" value="Porin_dom_sf"/>
</dbReference>
<evidence type="ECO:0000256" key="3">
    <source>
        <dbReference type="ARBA" id="ARBA00022729"/>
    </source>
</evidence>
<dbReference type="PANTHER" id="PTHR34596">
    <property type="entry name" value="CHITOPORIN"/>
    <property type="match status" value="1"/>
</dbReference>
<dbReference type="GO" id="GO:0016020">
    <property type="term" value="C:membrane"/>
    <property type="evidence" value="ECO:0007669"/>
    <property type="project" value="InterPro"/>
</dbReference>
<dbReference type="PANTHER" id="PTHR34596:SF2">
    <property type="entry name" value="CHITOPORIN"/>
    <property type="match status" value="1"/>
</dbReference>
<evidence type="ECO:0000313" key="6">
    <source>
        <dbReference type="Proteomes" id="UP000535937"/>
    </source>
</evidence>
<evidence type="ECO:0000256" key="4">
    <source>
        <dbReference type="SAM" id="SignalP"/>
    </source>
</evidence>
<keyword evidence="3 4" id="KW-0732">Signal</keyword>
<dbReference type="RefSeq" id="WP_183459303.1">
    <property type="nucleotide sequence ID" value="NZ_JACHWZ010000008.1"/>
</dbReference>
<dbReference type="EMBL" id="JACHWZ010000008">
    <property type="protein sequence ID" value="MBB3061160.1"/>
    <property type="molecule type" value="Genomic_DNA"/>
</dbReference>
<feature type="chain" id="PRO_5030933007" description="Outer membrane porin, OprD family" evidence="4">
    <location>
        <begin position="23"/>
        <end position="403"/>
    </location>
</feature>
<sequence>MNTIKKLILLAGVSGFSTLAFSEDQLRDIFDNGSLDGNIRAYYNTREYEDRTDESAFSLGGALRAETGKIGPIKIGAGYYTAQDLGTNDDDPNKVNSRLGSDLEVLGEAYLKFDAGHTVATLGRQKVNTPFANSGDAFMIPFTFHGYGVTNKSLKDISFEANYLSEIKNRNSETFVDIGSWTASRYGASAPSETGSMANLGAVYGAGPIKLEAWFTRVSEFFDTLYVNGSYSASISNSVKPFVGAQYATQRESGDEILGRIDSSLYGVKFGTTMGSSKVTLAYNSVATEQSAFRNGAFLAPFSYSTSPLYTNNMLETLENVDAGEALKVTFNHSFSSKVDVKLSYATFDFDQAPDREATDLDVIYALDQYLEGLSFRWRLELVTSDVDSVEQINHRFQTQFTF</sequence>
<evidence type="ECO:0000313" key="5">
    <source>
        <dbReference type="EMBL" id="MBB3061160.1"/>
    </source>
</evidence>
<gene>
    <name evidence="5" type="ORF">FHS09_001993</name>
</gene>
<keyword evidence="6" id="KW-1185">Reference proteome</keyword>
<name>A0A7W4WBG2_9GAMM</name>
<keyword evidence="2" id="KW-0813">Transport</keyword>
<evidence type="ECO:0000256" key="2">
    <source>
        <dbReference type="ARBA" id="ARBA00022448"/>
    </source>
</evidence>
<organism evidence="5 6">
    <name type="scientific">Microbulbifer rhizosphaerae</name>
    <dbReference type="NCBI Taxonomy" id="1562603"/>
    <lineage>
        <taxon>Bacteria</taxon>
        <taxon>Pseudomonadati</taxon>
        <taxon>Pseudomonadota</taxon>
        <taxon>Gammaproteobacteria</taxon>
        <taxon>Cellvibrionales</taxon>
        <taxon>Microbulbiferaceae</taxon>
        <taxon>Microbulbifer</taxon>
    </lineage>
</organism>
<dbReference type="Pfam" id="PF03573">
    <property type="entry name" value="OprD"/>
    <property type="match status" value="1"/>
</dbReference>
<evidence type="ECO:0008006" key="7">
    <source>
        <dbReference type="Google" id="ProtNLM"/>
    </source>
</evidence>
<evidence type="ECO:0000256" key="1">
    <source>
        <dbReference type="ARBA" id="ARBA00009075"/>
    </source>
</evidence>
<comment type="caution">
    <text evidence="5">The sequence shown here is derived from an EMBL/GenBank/DDBJ whole genome shotgun (WGS) entry which is preliminary data.</text>
</comment>
<proteinExistence type="inferred from homology"/>
<protein>
    <recommendedName>
        <fullName evidence="7">Outer membrane porin, OprD family</fullName>
    </recommendedName>
</protein>
<reference evidence="5 6" key="1">
    <citation type="submission" date="2020-08" db="EMBL/GenBank/DDBJ databases">
        <title>Genomic Encyclopedia of Type Strains, Phase III (KMG-III): the genomes of soil and plant-associated and newly described type strains.</title>
        <authorList>
            <person name="Whitman W."/>
        </authorList>
    </citation>
    <scope>NUCLEOTIDE SEQUENCE [LARGE SCALE GENOMIC DNA]</scope>
    <source>
        <strain evidence="5 6">CECT 8799</strain>
    </source>
</reference>
<dbReference type="Gene3D" id="2.40.160.10">
    <property type="entry name" value="Porin"/>
    <property type="match status" value="1"/>
</dbReference>
<dbReference type="Proteomes" id="UP000535937">
    <property type="component" value="Unassembled WGS sequence"/>
</dbReference>
<feature type="signal peptide" evidence="4">
    <location>
        <begin position="1"/>
        <end position="22"/>
    </location>
</feature>
<dbReference type="GO" id="GO:0015288">
    <property type="term" value="F:porin activity"/>
    <property type="evidence" value="ECO:0007669"/>
    <property type="project" value="TreeGrafter"/>
</dbReference>
<accession>A0A7W4WBG2</accession>
<dbReference type="InterPro" id="IPR005318">
    <property type="entry name" value="OM_porin_bac"/>
</dbReference>